<keyword evidence="2" id="KW-0472">Membrane</keyword>
<evidence type="ECO:0000313" key="4">
    <source>
        <dbReference type="EMBL" id="CCC91045.1"/>
    </source>
</evidence>
<dbReference type="Pfam" id="PF26165">
    <property type="entry name" value="RESC7"/>
    <property type="match status" value="1"/>
</dbReference>
<dbReference type="CDD" id="cd23679">
    <property type="entry name" value="RESC7"/>
    <property type="match status" value="1"/>
</dbReference>
<gene>
    <name evidence="4" type="ORF">TCIL3000_6_2910</name>
</gene>
<organism evidence="4">
    <name type="scientific">Trypanosoma congolense (strain IL3000)</name>
    <dbReference type="NCBI Taxonomy" id="1068625"/>
    <lineage>
        <taxon>Eukaryota</taxon>
        <taxon>Discoba</taxon>
        <taxon>Euglenozoa</taxon>
        <taxon>Kinetoplastea</taxon>
        <taxon>Metakinetoplastina</taxon>
        <taxon>Trypanosomatida</taxon>
        <taxon>Trypanosomatidae</taxon>
        <taxon>Trypanosoma</taxon>
        <taxon>Nannomonas</taxon>
    </lineage>
</organism>
<dbReference type="EMBL" id="HE575319">
    <property type="protein sequence ID" value="CCC91045.1"/>
    <property type="molecule type" value="Genomic_DNA"/>
</dbReference>
<sequence length="229" mass="26088">MERPDAKEKSFLPHTPNRHRQCNPPRQSGCVAVASTLRRSARSSFLFLRRGVPIHSIVFFFLSVRFPVGEMVLKRNCAHLLCPVGAAALRRCTSHTVRRFKSTTVDTNASTEAAKALFSMERYHRQSPNENERRQVERQAWEELMKLPDAAVEDASPSDIADILGSWCYFSKYWENGLQGPKQSEAAETDTLRVTIPLIDREKQRAYPLSRADCTPPPRANPLDEMLEF</sequence>
<feature type="region of interest" description="Disordered" evidence="1">
    <location>
        <begin position="1"/>
        <end position="26"/>
    </location>
</feature>
<dbReference type="InterPro" id="IPR058774">
    <property type="entry name" value="RESC7"/>
</dbReference>
<evidence type="ECO:0000259" key="3">
    <source>
        <dbReference type="Pfam" id="PF26165"/>
    </source>
</evidence>
<feature type="region of interest" description="Disordered" evidence="1">
    <location>
        <begin position="209"/>
        <end position="229"/>
    </location>
</feature>
<dbReference type="VEuPathDB" id="TriTrypDB:TcIL3000_6_2910"/>
<protein>
    <recommendedName>
        <fullName evidence="3">RNA-editing substrate-binding complex 7 protein domain-containing protein</fullName>
    </recommendedName>
</protein>
<keyword evidence="2" id="KW-0812">Transmembrane</keyword>
<accession>G0UNT4</accession>
<evidence type="ECO:0000256" key="1">
    <source>
        <dbReference type="SAM" id="MobiDB-lite"/>
    </source>
</evidence>
<name>G0UNT4_TRYCI</name>
<dbReference type="AlphaFoldDB" id="G0UNT4"/>
<feature type="domain" description="RNA-editing substrate-binding complex 7 protein" evidence="3">
    <location>
        <begin position="103"/>
        <end position="182"/>
    </location>
</feature>
<feature type="transmembrane region" description="Helical" evidence="2">
    <location>
        <begin position="47"/>
        <end position="68"/>
    </location>
</feature>
<proteinExistence type="predicted"/>
<reference evidence="4" key="1">
    <citation type="journal article" date="2012" name="Proc. Natl. Acad. Sci. U.S.A.">
        <title>Antigenic diversity is generated by distinct evolutionary mechanisms in African trypanosome species.</title>
        <authorList>
            <person name="Jackson A.P."/>
            <person name="Berry A."/>
            <person name="Aslett M."/>
            <person name="Allison H.C."/>
            <person name="Burton P."/>
            <person name="Vavrova-Anderson J."/>
            <person name="Brown R."/>
            <person name="Browne H."/>
            <person name="Corton N."/>
            <person name="Hauser H."/>
            <person name="Gamble J."/>
            <person name="Gilderthorp R."/>
            <person name="Marcello L."/>
            <person name="McQuillan J."/>
            <person name="Otto T.D."/>
            <person name="Quail M.A."/>
            <person name="Sanders M.J."/>
            <person name="van Tonder A."/>
            <person name="Ginger M.L."/>
            <person name="Field M.C."/>
            <person name="Barry J.D."/>
            <person name="Hertz-Fowler C."/>
            <person name="Berriman M."/>
        </authorList>
    </citation>
    <scope>NUCLEOTIDE SEQUENCE</scope>
    <source>
        <strain evidence="4">IL3000</strain>
    </source>
</reference>
<keyword evidence="2" id="KW-1133">Transmembrane helix</keyword>
<feature type="compositionally biased region" description="Basic and acidic residues" evidence="1">
    <location>
        <begin position="1"/>
        <end position="11"/>
    </location>
</feature>
<evidence type="ECO:0000256" key="2">
    <source>
        <dbReference type="SAM" id="Phobius"/>
    </source>
</evidence>